<keyword evidence="3" id="KW-1185">Reference proteome</keyword>
<evidence type="ECO:0000313" key="3">
    <source>
        <dbReference type="Proteomes" id="UP000267096"/>
    </source>
</evidence>
<accession>A0A0M3K874</accession>
<evidence type="ECO:0000256" key="1">
    <source>
        <dbReference type="SAM" id="MobiDB-lite"/>
    </source>
</evidence>
<dbReference type="AlphaFoldDB" id="A0A0M3K874"/>
<reference evidence="2 3" key="2">
    <citation type="submission" date="2018-11" db="EMBL/GenBank/DDBJ databases">
        <authorList>
            <consortium name="Pathogen Informatics"/>
        </authorList>
    </citation>
    <scope>NUCLEOTIDE SEQUENCE [LARGE SCALE GENOMIC DNA]</scope>
</reference>
<evidence type="ECO:0000313" key="4">
    <source>
        <dbReference type="WBParaSite" id="ASIM_0001716501-mRNA-1"/>
    </source>
</evidence>
<protein>
    <submittedName>
        <fullName evidence="2 4">Uncharacterized protein</fullName>
    </submittedName>
</protein>
<dbReference type="Proteomes" id="UP000267096">
    <property type="component" value="Unassembled WGS sequence"/>
</dbReference>
<sequence>MDERREAECTASSIDPQEAASSKEGNLHGVCCVRVCSDEKADWRGRRLMQRRQMNERAEMRYKCLL</sequence>
<gene>
    <name evidence="2" type="ORF">ASIM_LOCUS16572</name>
</gene>
<evidence type="ECO:0000313" key="2">
    <source>
        <dbReference type="EMBL" id="VDK58165.1"/>
    </source>
</evidence>
<name>A0A0M3K874_ANISI</name>
<organism evidence="4">
    <name type="scientific">Anisakis simplex</name>
    <name type="common">Herring worm</name>
    <dbReference type="NCBI Taxonomy" id="6269"/>
    <lineage>
        <taxon>Eukaryota</taxon>
        <taxon>Metazoa</taxon>
        <taxon>Ecdysozoa</taxon>
        <taxon>Nematoda</taxon>
        <taxon>Chromadorea</taxon>
        <taxon>Rhabditida</taxon>
        <taxon>Spirurina</taxon>
        <taxon>Ascaridomorpha</taxon>
        <taxon>Ascaridoidea</taxon>
        <taxon>Anisakidae</taxon>
        <taxon>Anisakis</taxon>
        <taxon>Anisakis simplex complex</taxon>
    </lineage>
</organism>
<feature type="compositionally biased region" description="Polar residues" evidence="1">
    <location>
        <begin position="10"/>
        <end position="24"/>
    </location>
</feature>
<dbReference type="EMBL" id="UYRR01033213">
    <property type="protein sequence ID" value="VDK58165.1"/>
    <property type="molecule type" value="Genomic_DNA"/>
</dbReference>
<reference evidence="4" key="1">
    <citation type="submission" date="2017-02" db="UniProtKB">
        <authorList>
            <consortium name="WormBaseParasite"/>
        </authorList>
    </citation>
    <scope>IDENTIFICATION</scope>
</reference>
<feature type="region of interest" description="Disordered" evidence="1">
    <location>
        <begin position="1"/>
        <end position="24"/>
    </location>
</feature>
<proteinExistence type="predicted"/>
<dbReference type="WBParaSite" id="ASIM_0001716501-mRNA-1">
    <property type="protein sequence ID" value="ASIM_0001716501-mRNA-1"/>
    <property type="gene ID" value="ASIM_0001716501"/>
</dbReference>